<dbReference type="InterPro" id="IPR036129">
    <property type="entry name" value="Glycerate_kinase_sf"/>
</dbReference>
<keyword evidence="2 4" id="KW-0808">Transferase</keyword>
<dbReference type="Gene3D" id="3.40.50.10350">
    <property type="entry name" value="Glycerate kinase, domain 1"/>
    <property type="match status" value="1"/>
</dbReference>
<organism evidence="5 6">
    <name type="scientific">Austwickia chelonae NBRC 105200</name>
    <dbReference type="NCBI Taxonomy" id="1184607"/>
    <lineage>
        <taxon>Bacteria</taxon>
        <taxon>Bacillati</taxon>
        <taxon>Actinomycetota</taxon>
        <taxon>Actinomycetes</taxon>
        <taxon>Micrococcales</taxon>
        <taxon>Dermatophilaceae</taxon>
        <taxon>Austwickia</taxon>
    </lineage>
</organism>
<comment type="caution">
    <text evidence="5">The sequence shown here is derived from an EMBL/GenBank/DDBJ whole genome shotgun (WGS) entry which is preliminary data.</text>
</comment>
<protein>
    <submittedName>
        <fullName evidence="5">Glycerate kinase</fullName>
    </submittedName>
</protein>
<keyword evidence="3 4" id="KW-0418">Kinase</keyword>
<gene>
    <name evidence="5" type="primary">glxK</name>
    <name evidence="5" type="ORF">AUCHE_05_05650</name>
</gene>
<evidence type="ECO:0000256" key="4">
    <source>
        <dbReference type="PIRNR" id="PIRNR006078"/>
    </source>
</evidence>
<reference evidence="5 6" key="1">
    <citation type="submission" date="2012-08" db="EMBL/GenBank/DDBJ databases">
        <title>Whole genome shotgun sequence of Austwickia chelonae NBRC 105200.</title>
        <authorList>
            <person name="Yoshida I."/>
            <person name="Hosoyama A."/>
            <person name="Tsuchikane K."/>
            <person name="Katsumata H."/>
            <person name="Ando Y."/>
            <person name="Ohji S."/>
            <person name="Hamada M."/>
            <person name="Tamura T."/>
            <person name="Yamazoe A."/>
            <person name="Yamazaki S."/>
            <person name="Fujita N."/>
        </authorList>
    </citation>
    <scope>NUCLEOTIDE SEQUENCE [LARGE SCALE GENOMIC DNA]</scope>
    <source>
        <strain evidence="5 6">NBRC 105200</strain>
    </source>
</reference>
<dbReference type="InterPro" id="IPR018193">
    <property type="entry name" value="Glyc_kinase_flavodox-like_fold"/>
</dbReference>
<evidence type="ECO:0000256" key="2">
    <source>
        <dbReference type="ARBA" id="ARBA00022679"/>
    </source>
</evidence>
<evidence type="ECO:0000313" key="5">
    <source>
        <dbReference type="EMBL" id="GAB77650.1"/>
    </source>
</evidence>
<dbReference type="Pfam" id="PF02595">
    <property type="entry name" value="Gly_kinase"/>
    <property type="match status" value="1"/>
</dbReference>
<dbReference type="SUPFAM" id="SSF110738">
    <property type="entry name" value="Glycerate kinase I"/>
    <property type="match status" value="1"/>
</dbReference>
<dbReference type="InterPro" id="IPR018197">
    <property type="entry name" value="Glycerate_kinase_RE-like"/>
</dbReference>
<evidence type="ECO:0000256" key="1">
    <source>
        <dbReference type="ARBA" id="ARBA00006284"/>
    </source>
</evidence>
<dbReference type="eggNOG" id="COG1929">
    <property type="taxonomic scope" value="Bacteria"/>
</dbReference>
<dbReference type="AlphaFoldDB" id="K6VQK5"/>
<dbReference type="EMBL" id="BAGZ01000005">
    <property type="protein sequence ID" value="GAB77650.1"/>
    <property type="molecule type" value="Genomic_DNA"/>
</dbReference>
<dbReference type="GO" id="GO:0008887">
    <property type="term" value="F:glycerate kinase activity"/>
    <property type="evidence" value="ECO:0007669"/>
    <property type="project" value="UniProtKB-UniRule"/>
</dbReference>
<evidence type="ECO:0000256" key="3">
    <source>
        <dbReference type="ARBA" id="ARBA00022777"/>
    </source>
</evidence>
<dbReference type="Proteomes" id="UP000008495">
    <property type="component" value="Unassembled WGS sequence"/>
</dbReference>
<dbReference type="PANTHER" id="PTHR21599:SF0">
    <property type="entry name" value="GLYCERATE KINASE"/>
    <property type="match status" value="1"/>
</dbReference>
<sequence>MLICPQRFGGTLTAVQAAEAIAAGWRSRAPGDELTLAPISGGGADFLEVLSKSAEGGITVAATVNDPLGREVPGMVLLVEDGSGLTAYVEATQAAGLHLLSASERRPGVTSSRGVGELIGVALEEKADRVVVAVGDLATNDGGAGMLGALGAGPPEELCRGGAALAEADRDALSGLGALRERLSGVELVLVTQEELPLLGLQGTSAATAGARGADPQEAQILEHALSRFRHLADTVCPPPVDLLSGTPRRLDRAAGAGAGGGLGYGLLLLGARRCSAAGWCFEAWGLPSLLACTDLVVTGEGCLDWRSAGQGVVAEVAEAAGRRGLPVVAVAGTVEVGRRDTMSMGLSATYAVAERPAEVVAALADPAGALSARVARVAATWSPG</sequence>
<comment type="similarity">
    <text evidence="1 4">Belongs to the glycerate kinase type-1 family.</text>
</comment>
<keyword evidence="6" id="KW-1185">Reference proteome</keyword>
<dbReference type="PIRSF" id="PIRSF006078">
    <property type="entry name" value="GlxK"/>
    <property type="match status" value="1"/>
</dbReference>
<dbReference type="GO" id="GO:0031388">
    <property type="term" value="P:organic acid phosphorylation"/>
    <property type="evidence" value="ECO:0007669"/>
    <property type="project" value="UniProtKB-UniRule"/>
</dbReference>
<accession>K6VQK5</accession>
<dbReference type="InterPro" id="IPR004381">
    <property type="entry name" value="Glycerate_kinase"/>
</dbReference>
<dbReference type="PANTHER" id="PTHR21599">
    <property type="entry name" value="GLYCERATE KINASE"/>
    <property type="match status" value="1"/>
</dbReference>
<dbReference type="STRING" id="100225.SAMN05421595_1488"/>
<evidence type="ECO:0000313" key="6">
    <source>
        <dbReference type="Proteomes" id="UP000008495"/>
    </source>
</evidence>
<dbReference type="NCBIfam" id="TIGR00045">
    <property type="entry name" value="glycerate kinase"/>
    <property type="match status" value="1"/>
</dbReference>
<dbReference type="Gene3D" id="3.90.1510.10">
    <property type="entry name" value="Glycerate kinase, domain 2"/>
    <property type="match status" value="1"/>
</dbReference>
<name>K6VQK5_9MICO</name>
<proteinExistence type="inferred from homology"/>